<evidence type="ECO:0000256" key="1">
    <source>
        <dbReference type="SAM" id="Phobius"/>
    </source>
</evidence>
<evidence type="ECO:0000313" key="2">
    <source>
        <dbReference type="EMBL" id="MBE6513514.1"/>
    </source>
</evidence>
<dbReference type="Proteomes" id="UP000732619">
    <property type="component" value="Unassembled WGS sequence"/>
</dbReference>
<name>A0A8T3VPW0_METOL</name>
<feature type="transmembrane region" description="Helical" evidence="1">
    <location>
        <begin position="6"/>
        <end position="31"/>
    </location>
</feature>
<evidence type="ECO:0000313" key="3">
    <source>
        <dbReference type="Proteomes" id="UP000732619"/>
    </source>
</evidence>
<keyword evidence="1" id="KW-0812">Transmembrane</keyword>
<gene>
    <name evidence="2" type="ORF">E7Z75_10310</name>
</gene>
<dbReference type="AlphaFoldDB" id="A0A8T3VPW0"/>
<keyword evidence="1" id="KW-0472">Membrane</keyword>
<proteinExistence type="predicted"/>
<organism evidence="2 3">
    <name type="scientific">Methanobrevibacter olleyae</name>
    <dbReference type="NCBI Taxonomy" id="294671"/>
    <lineage>
        <taxon>Archaea</taxon>
        <taxon>Methanobacteriati</taxon>
        <taxon>Methanobacteriota</taxon>
        <taxon>Methanomada group</taxon>
        <taxon>Methanobacteria</taxon>
        <taxon>Methanobacteriales</taxon>
        <taxon>Methanobacteriaceae</taxon>
        <taxon>Methanobrevibacter</taxon>
    </lineage>
</organism>
<reference evidence="2" key="1">
    <citation type="submission" date="2019-04" db="EMBL/GenBank/DDBJ databases">
        <title>Evolution of Biomass-Degrading Anaerobic Consortia Revealed by Metagenomics.</title>
        <authorList>
            <person name="Peng X."/>
        </authorList>
    </citation>
    <scope>NUCLEOTIDE SEQUENCE</scope>
    <source>
        <strain evidence="2">SIG14</strain>
    </source>
</reference>
<accession>A0A8T3VPW0</accession>
<keyword evidence="1" id="KW-1133">Transmembrane helix</keyword>
<comment type="caution">
    <text evidence="2">The sequence shown here is derived from an EMBL/GenBank/DDBJ whole genome shotgun (WGS) entry which is preliminary data.</text>
</comment>
<protein>
    <submittedName>
        <fullName evidence="2">Uncharacterized protein</fullName>
    </submittedName>
</protein>
<dbReference type="EMBL" id="SUTG01000103">
    <property type="protein sequence ID" value="MBE6513514.1"/>
    <property type="molecule type" value="Genomic_DNA"/>
</dbReference>
<sequence length="103" mass="11958">MNITDIIVKSLWVVVSLFGFINGLGYIYMGYMTNNRYWLLEGLVYELPWLLIIFLTLLAPNLVSLIYLGLFATALQLVSIVRSVWVDYKYIKFLHGNEKYLTA</sequence>